<dbReference type="AlphaFoldDB" id="A0A1G1VNE3"/>
<keyword evidence="1" id="KW-0812">Transmembrane</keyword>
<name>A0A1G1VNE3_9BACT</name>
<reference evidence="2 3" key="1">
    <citation type="journal article" date="2016" name="Nat. Commun.">
        <title>Thousands of microbial genomes shed light on interconnected biogeochemical processes in an aquifer system.</title>
        <authorList>
            <person name="Anantharaman K."/>
            <person name="Brown C.T."/>
            <person name="Hug L.A."/>
            <person name="Sharon I."/>
            <person name="Castelle C.J."/>
            <person name="Probst A.J."/>
            <person name="Thomas B.C."/>
            <person name="Singh A."/>
            <person name="Wilkins M.J."/>
            <person name="Karaoz U."/>
            <person name="Brodie E.L."/>
            <person name="Williams K.H."/>
            <person name="Hubbard S.S."/>
            <person name="Banfield J.F."/>
        </authorList>
    </citation>
    <scope>NUCLEOTIDE SEQUENCE [LARGE SCALE GENOMIC DNA]</scope>
</reference>
<organism evidence="2 3">
    <name type="scientific">Candidatus Chisholmbacteria bacterium RIFCSPHIGHO2_01_FULL_49_18</name>
    <dbReference type="NCBI Taxonomy" id="1797590"/>
    <lineage>
        <taxon>Bacteria</taxon>
        <taxon>Candidatus Chisholmiibacteriota</taxon>
    </lineage>
</organism>
<sequence>MTARAQVSLSSRLVSYLLLIIMLSVVGSLLLWYFFPLTVRKPLAVGMEVPIYDTPANQPAMFQIEEFPSWKNEYTLRGTFIPLVPTDAEDLRVELLQRTEGGGTIVFGFGSIDIDTEFDDCQFAIHFTLNGTAETRWWRECTHLVGNEEVRANRIIVRQGEEAWTRPIRTLTKTGREQFQGFASSWFSTLLFPEPEAER</sequence>
<evidence type="ECO:0000313" key="3">
    <source>
        <dbReference type="Proteomes" id="UP000179069"/>
    </source>
</evidence>
<keyword evidence="1" id="KW-0472">Membrane</keyword>
<accession>A0A1G1VNE3</accession>
<feature type="transmembrane region" description="Helical" evidence="1">
    <location>
        <begin position="13"/>
        <end position="35"/>
    </location>
</feature>
<protein>
    <submittedName>
        <fullName evidence="2">Uncharacterized protein</fullName>
    </submittedName>
</protein>
<dbReference type="Proteomes" id="UP000179069">
    <property type="component" value="Unassembled WGS sequence"/>
</dbReference>
<gene>
    <name evidence="2" type="ORF">A2785_02165</name>
</gene>
<evidence type="ECO:0000313" key="2">
    <source>
        <dbReference type="EMBL" id="OGY16919.1"/>
    </source>
</evidence>
<proteinExistence type="predicted"/>
<evidence type="ECO:0000256" key="1">
    <source>
        <dbReference type="SAM" id="Phobius"/>
    </source>
</evidence>
<comment type="caution">
    <text evidence="2">The sequence shown here is derived from an EMBL/GenBank/DDBJ whole genome shotgun (WGS) entry which is preliminary data.</text>
</comment>
<dbReference type="EMBL" id="MHCI01000008">
    <property type="protein sequence ID" value="OGY16919.1"/>
    <property type="molecule type" value="Genomic_DNA"/>
</dbReference>
<keyword evidence="1" id="KW-1133">Transmembrane helix</keyword>